<evidence type="ECO:0000313" key="12">
    <source>
        <dbReference type="Proteomes" id="UP000554482"/>
    </source>
</evidence>
<dbReference type="Gene3D" id="3.90.20.20">
    <property type="match status" value="1"/>
</dbReference>
<dbReference type="PROSITE" id="PS01071">
    <property type="entry name" value="GRPE"/>
    <property type="match status" value="1"/>
</dbReference>
<dbReference type="CDD" id="cd00446">
    <property type="entry name" value="GrpE"/>
    <property type="match status" value="1"/>
</dbReference>
<dbReference type="NCBIfam" id="NF010741">
    <property type="entry name" value="PRK14143.1"/>
    <property type="match status" value="1"/>
</dbReference>
<evidence type="ECO:0000256" key="4">
    <source>
        <dbReference type="ARBA" id="ARBA00022490"/>
    </source>
</evidence>
<dbReference type="InterPro" id="IPR000740">
    <property type="entry name" value="GrpE"/>
</dbReference>
<dbReference type="Gene3D" id="2.30.22.10">
    <property type="entry name" value="Head domain of nucleotide exchange factor GrpE"/>
    <property type="match status" value="1"/>
</dbReference>
<keyword evidence="6 7" id="KW-0143">Chaperone</keyword>
<dbReference type="PANTHER" id="PTHR21237:SF27">
    <property type="entry name" value="GRPE PROTEIN HOMOLOG"/>
    <property type="match status" value="1"/>
</dbReference>
<dbReference type="GO" id="GO:0000774">
    <property type="term" value="F:adenyl-nucleotide exchange factor activity"/>
    <property type="evidence" value="ECO:0007669"/>
    <property type="project" value="InterPro"/>
</dbReference>
<dbReference type="FunFam" id="2.30.22.10:FF:000001">
    <property type="entry name" value="Protein GrpE"/>
    <property type="match status" value="1"/>
</dbReference>
<proteinExistence type="inferred from homology"/>
<feature type="region of interest" description="Disordered" evidence="10">
    <location>
        <begin position="314"/>
        <end position="348"/>
    </location>
</feature>
<dbReference type="AlphaFoldDB" id="A0A7J6VR93"/>
<evidence type="ECO:0000256" key="3">
    <source>
        <dbReference type="ARBA" id="ARBA00011738"/>
    </source>
</evidence>
<dbReference type="GO" id="GO:0005759">
    <property type="term" value="C:mitochondrial matrix"/>
    <property type="evidence" value="ECO:0007669"/>
    <property type="project" value="UniProtKB-SubCell"/>
</dbReference>
<keyword evidence="5" id="KW-0346">Stress response</keyword>
<dbReference type="InterPro" id="IPR009012">
    <property type="entry name" value="GrpE_head"/>
</dbReference>
<accession>A0A7J6VR93</accession>
<evidence type="ECO:0000256" key="9">
    <source>
        <dbReference type="SAM" id="Coils"/>
    </source>
</evidence>
<reference evidence="11 12" key="1">
    <citation type="submission" date="2020-06" db="EMBL/GenBank/DDBJ databases">
        <title>Transcriptomic and genomic resources for Thalictrum thalictroides and T. hernandezii: Facilitating candidate gene discovery in an emerging model plant lineage.</title>
        <authorList>
            <person name="Arias T."/>
            <person name="Riano-Pachon D.M."/>
            <person name="Di Stilio V.S."/>
        </authorList>
    </citation>
    <scope>NUCLEOTIDE SEQUENCE [LARGE SCALE GENOMIC DNA]</scope>
    <source>
        <strain evidence="12">cv. WT478/WT964</strain>
        <tissue evidence="11">Leaves</tissue>
    </source>
</reference>
<dbReference type="NCBIfam" id="NF010738">
    <property type="entry name" value="PRK14140.1"/>
    <property type="match status" value="1"/>
</dbReference>
<sequence length="348" mass="38179">MATSITPLANMSSMVAVPRRTSQLKVISPSANSSKLLRCISTPSNITLSSSIFFSGSSRFVPLVFSLSSFPLSRRRSGFGSSTRADAQSTEDPLVGNKEPNIEAEEVLDQEASGDEVPIEDSNDDEEKPPSVILTVLQSYKEALLNNDESKVAEVESFLQSIEQEKESVADELASLSEELSSAKERVLRISADFDNYRKRTERDRLSLVTNVQGEVVESLLPVLDNFERAKAQIKLETEGEEKINKSYQSIYKQFEEILASLGVVPVETVGSPFDPLLHEAIMREDSSEFEESIILQEFRKGFKLGDRLLRPSMVKVSAGPGPTKPKEAGTSGDAEAEKESSETAESS</sequence>
<protein>
    <recommendedName>
        <fullName evidence="7">GrpE protein homolog</fullName>
    </recommendedName>
</protein>
<dbReference type="HAMAP" id="MF_01151">
    <property type="entry name" value="GrpE"/>
    <property type="match status" value="1"/>
</dbReference>
<comment type="caution">
    <text evidence="11">The sequence shown here is derived from an EMBL/GenBank/DDBJ whole genome shotgun (WGS) entry which is preliminary data.</text>
</comment>
<name>A0A7J6VR93_THATH</name>
<organism evidence="11 12">
    <name type="scientific">Thalictrum thalictroides</name>
    <name type="common">Rue-anemone</name>
    <name type="synonym">Anemone thalictroides</name>
    <dbReference type="NCBI Taxonomy" id="46969"/>
    <lineage>
        <taxon>Eukaryota</taxon>
        <taxon>Viridiplantae</taxon>
        <taxon>Streptophyta</taxon>
        <taxon>Embryophyta</taxon>
        <taxon>Tracheophyta</taxon>
        <taxon>Spermatophyta</taxon>
        <taxon>Magnoliopsida</taxon>
        <taxon>Ranunculales</taxon>
        <taxon>Ranunculaceae</taxon>
        <taxon>Thalictroideae</taxon>
        <taxon>Thalictrum</taxon>
    </lineage>
</organism>
<evidence type="ECO:0000256" key="10">
    <source>
        <dbReference type="SAM" id="MobiDB-lite"/>
    </source>
</evidence>
<dbReference type="SUPFAM" id="SSF51064">
    <property type="entry name" value="Head domain of nucleotide exchange factor GrpE"/>
    <property type="match status" value="1"/>
</dbReference>
<keyword evidence="12" id="KW-1185">Reference proteome</keyword>
<feature type="coiled-coil region" evidence="9">
    <location>
        <begin position="145"/>
        <end position="193"/>
    </location>
</feature>
<keyword evidence="4" id="KW-0963">Cytoplasm</keyword>
<dbReference type="PRINTS" id="PR00773">
    <property type="entry name" value="GRPEPROTEIN"/>
</dbReference>
<dbReference type="GO" id="GO:0042803">
    <property type="term" value="F:protein homodimerization activity"/>
    <property type="evidence" value="ECO:0007669"/>
    <property type="project" value="InterPro"/>
</dbReference>
<keyword evidence="9" id="KW-0175">Coiled coil</keyword>
<dbReference type="SUPFAM" id="SSF58014">
    <property type="entry name" value="Coiled-coil domain of nucleotide exchange factor GrpE"/>
    <property type="match status" value="1"/>
</dbReference>
<dbReference type="EMBL" id="JABWDY010028921">
    <property type="protein sequence ID" value="KAF5186710.1"/>
    <property type="molecule type" value="Genomic_DNA"/>
</dbReference>
<evidence type="ECO:0000256" key="5">
    <source>
        <dbReference type="ARBA" id="ARBA00023016"/>
    </source>
</evidence>
<dbReference type="FunFam" id="3.90.20.20:FF:000006">
    <property type="entry name" value="GrpE protein homolog"/>
    <property type="match status" value="1"/>
</dbReference>
<feature type="region of interest" description="Disordered" evidence="10">
    <location>
        <begin position="74"/>
        <end position="130"/>
    </location>
</feature>
<dbReference type="GO" id="GO:0009507">
    <property type="term" value="C:chloroplast"/>
    <property type="evidence" value="ECO:0007669"/>
    <property type="project" value="TreeGrafter"/>
</dbReference>
<dbReference type="OrthoDB" id="201635at2759"/>
<comment type="subunit">
    <text evidence="3">Homodimer.</text>
</comment>
<evidence type="ECO:0000256" key="1">
    <source>
        <dbReference type="ARBA" id="ARBA00004496"/>
    </source>
</evidence>
<dbReference type="GO" id="GO:0051082">
    <property type="term" value="F:unfolded protein binding"/>
    <property type="evidence" value="ECO:0007669"/>
    <property type="project" value="TreeGrafter"/>
</dbReference>
<evidence type="ECO:0000256" key="8">
    <source>
        <dbReference type="RuleBase" id="RU004478"/>
    </source>
</evidence>
<dbReference type="Proteomes" id="UP000554482">
    <property type="component" value="Unassembled WGS sequence"/>
</dbReference>
<dbReference type="InterPro" id="IPR013805">
    <property type="entry name" value="GrpE_CC"/>
</dbReference>
<evidence type="ECO:0000313" key="11">
    <source>
        <dbReference type="EMBL" id="KAF5186710.1"/>
    </source>
</evidence>
<evidence type="ECO:0000256" key="6">
    <source>
        <dbReference type="ARBA" id="ARBA00023186"/>
    </source>
</evidence>
<evidence type="ECO:0000256" key="2">
    <source>
        <dbReference type="ARBA" id="ARBA00009054"/>
    </source>
</evidence>
<dbReference type="PANTHER" id="PTHR21237">
    <property type="entry name" value="GRPE PROTEIN"/>
    <property type="match status" value="1"/>
</dbReference>
<comment type="subcellular location">
    <subcellularLocation>
        <location evidence="1">Cytoplasm</location>
    </subcellularLocation>
    <subcellularLocation>
        <location evidence="7">Mitochondrion matrix</location>
    </subcellularLocation>
</comment>
<comment type="similarity">
    <text evidence="2 8">Belongs to the GrpE family.</text>
</comment>
<feature type="compositionally biased region" description="Acidic residues" evidence="10">
    <location>
        <begin position="102"/>
        <end position="127"/>
    </location>
</feature>
<dbReference type="Pfam" id="PF01025">
    <property type="entry name" value="GrpE"/>
    <property type="match status" value="1"/>
</dbReference>
<gene>
    <name evidence="11" type="ORF">FRX31_023701</name>
</gene>
<dbReference type="GO" id="GO:0006457">
    <property type="term" value="P:protein folding"/>
    <property type="evidence" value="ECO:0007669"/>
    <property type="project" value="InterPro"/>
</dbReference>
<evidence type="ECO:0000256" key="7">
    <source>
        <dbReference type="RuleBase" id="RU000640"/>
    </source>
</evidence>
<keyword evidence="7" id="KW-0496">Mitochondrion</keyword>
<dbReference type="GO" id="GO:0051087">
    <property type="term" value="F:protein-folding chaperone binding"/>
    <property type="evidence" value="ECO:0007669"/>
    <property type="project" value="InterPro"/>
</dbReference>
<comment type="function">
    <text evidence="7">Essential component of the PAM complex, a complex required for the translocation of transit peptide-containing proteins from the inner membrane into the mitochondrial matrix in an ATP-dependent manner.</text>
</comment>